<organism evidence="1 2">
    <name type="scientific">Wallemia mellicola</name>
    <dbReference type="NCBI Taxonomy" id="1708541"/>
    <lineage>
        <taxon>Eukaryota</taxon>
        <taxon>Fungi</taxon>
        <taxon>Dikarya</taxon>
        <taxon>Basidiomycota</taxon>
        <taxon>Wallemiomycotina</taxon>
        <taxon>Wallemiomycetes</taxon>
        <taxon>Wallemiales</taxon>
        <taxon>Wallemiaceae</taxon>
        <taxon>Wallemia</taxon>
    </lineage>
</organism>
<dbReference type="AlphaFoldDB" id="A0AB38MQ94"/>
<evidence type="ECO:0000313" key="1">
    <source>
        <dbReference type="EMBL" id="TIC60536.1"/>
    </source>
</evidence>
<evidence type="ECO:0000313" key="2">
    <source>
        <dbReference type="Proteomes" id="UP000309601"/>
    </source>
</evidence>
<accession>A0AB38MQ94</accession>
<protein>
    <submittedName>
        <fullName evidence="1">Uncharacterized protein</fullName>
    </submittedName>
</protein>
<sequence>MEIDHNKNNELQAKALEVYRQKESELSEILLGSITEDVFNPANIDSSTPIAKMYQNICGRFGQQENIPELQTEFYNSKLRYGDNARGFYRDLQANPTIGEQGLRHQAVQALPLELEQVKYEVYDQTETEYNYDNLVDEIVRKYDIRIKLNPPIKNMSVNQTTLLNRANKHNDRNSPEKDQTSTNNLLHRINIKFCSNCLEKRHKSPQIHTNNDCGHLHPELKR</sequence>
<name>A0AB38MQ94_9BASI</name>
<dbReference type="Proteomes" id="UP000309601">
    <property type="component" value="Unassembled WGS sequence"/>
</dbReference>
<proteinExistence type="predicted"/>
<gene>
    <name evidence="1" type="ORF">E3Q02_04256</name>
</gene>
<comment type="caution">
    <text evidence="1">The sequence shown here is derived from an EMBL/GenBank/DDBJ whole genome shotgun (WGS) entry which is preliminary data.</text>
</comment>
<dbReference type="EMBL" id="SPRW01000083">
    <property type="protein sequence ID" value="TIC60536.1"/>
    <property type="molecule type" value="Genomic_DNA"/>
</dbReference>
<reference evidence="1 2" key="1">
    <citation type="submission" date="2019-03" db="EMBL/GenBank/DDBJ databases">
        <title>Sequencing 25 genomes of Wallemia mellicola.</title>
        <authorList>
            <person name="Gostincar C."/>
        </authorList>
    </citation>
    <scope>NUCLEOTIDE SEQUENCE [LARGE SCALE GENOMIC DNA]</scope>
    <source>
        <strain evidence="1 2">EXF-1274</strain>
    </source>
</reference>